<dbReference type="EMBL" id="DXGG01000123">
    <property type="protein sequence ID" value="HIW87347.1"/>
    <property type="molecule type" value="Genomic_DNA"/>
</dbReference>
<reference evidence="10" key="1">
    <citation type="journal article" date="2021" name="PeerJ">
        <title>Extensive microbial diversity within the chicken gut microbiome revealed by metagenomics and culture.</title>
        <authorList>
            <person name="Gilroy R."/>
            <person name="Ravi A."/>
            <person name="Getino M."/>
            <person name="Pursley I."/>
            <person name="Horton D.L."/>
            <person name="Alikhan N.F."/>
            <person name="Baker D."/>
            <person name="Gharbi K."/>
            <person name="Hall N."/>
            <person name="Watson M."/>
            <person name="Adriaenssens E.M."/>
            <person name="Foster-Nyarko E."/>
            <person name="Jarju S."/>
            <person name="Secka A."/>
            <person name="Antonio M."/>
            <person name="Oren A."/>
            <person name="Chaudhuri R.R."/>
            <person name="La Ragione R."/>
            <person name="Hildebrand F."/>
            <person name="Pallen M.J."/>
        </authorList>
    </citation>
    <scope>NUCLEOTIDE SEQUENCE</scope>
    <source>
        <strain evidence="10">Gambia16-930</strain>
    </source>
</reference>
<dbReference type="Pfam" id="PF07733">
    <property type="entry name" value="DNA_pol3_alpha"/>
    <property type="match status" value="1"/>
</dbReference>
<dbReference type="EC" id="2.7.7.7" evidence="1"/>
<sequence length="815" mass="92352">NLGVIVGPGRGSAAGSVVAYCLGITNIDPLKYELLFERFLNPDRISLPDIDVDFDNEGRAKVLDYVQKKYGADHVAQITTFGTMAAKLSIKDVARVLELPLNTANRLAKLVPNKPGITLKKAFEESPELKTELEKGEPLVQKVLLLAQKLEGSIRNTGTHACGVIIGPDDISNYVPLADIKDSDMMATQFEGKLIESVGMIKMDFLGLKNLSIIKDACEIIKSNRNIDINPDEIPLDDKKTFELYQKGMTLGTFQFESEGMSQHLKNLKPDKFEDLIAMNALYRPGPMQYIPKFINRKHGIEEITYEIPVMSKYLSETYGITVYQEQVMLLSQALAGFTPGEADKLRKAMGKKKKDVMQELKEKFITGCLNNKLDKNKIEKIWQDWEKFAEYAFNKSHSTCYAYIAFQTAYLKANYPAEYMSSLLTHNLNDISTLTRYIDECHKMGLKVLGPNINESNLNFAVNKKNEIIFGLAGIKNVGSTAAAEIIKEREENGPFSSPLDFLIRLNQKNINRRCVESLIKSGALDCFGNIHRAQYFFPIDNNGNTIIDRLIKLTAKIKENRISSQNSLFGEEINEEICMPEMPECEQWSNIERQNYEKEMIGFYISGHPLDSYKTTIKTFANTQISELSNLENLKGKEICLAGIITEAANKTSKTGKAYSEFSIEDQSGNYNFKLFGKDYVSFSDFCKSNLYVMIKATVTEKLWNKDSDNELMIKIKRIELLEDFLQKFAKNISLKINYEDISNKLVNELEQIFKQSKGTTPVMIDIIDPLEEISISLKCKKYKADIDKLLSNIDSSEIKDLIYDYNISKKEF</sequence>
<comment type="caution">
    <text evidence="10">The sequence shown here is derived from an EMBL/GenBank/DDBJ whole genome shotgun (WGS) entry which is preliminary data.</text>
</comment>
<keyword evidence="2 10" id="KW-0808">Transferase</keyword>
<dbReference type="Gene3D" id="2.40.50.140">
    <property type="entry name" value="Nucleic acid-binding proteins"/>
    <property type="match status" value="1"/>
</dbReference>
<evidence type="ECO:0000259" key="8">
    <source>
        <dbReference type="Pfam" id="PF14579"/>
    </source>
</evidence>
<dbReference type="Gene3D" id="1.10.10.1600">
    <property type="entry name" value="Bacterial DNA polymerase III alpha subunit, thumb domain"/>
    <property type="match status" value="1"/>
</dbReference>
<comment type="catalytic activity">
    <reaction evidence="6">
        <text>DNA(n) + a 2'-deoxyribonucleoside 5'-triphosphate = DNA(n+1) + diphosphate</text>
        <dbReference type="Rhea" id="RHEA:22508"/>
        <dbReference type="Rhea" id="RHEA-COMP:17339"/>
        <dbReference type="Rhea" id="RHEA-COMP:17340"/>
        <dbReference type="ChEBI" id="CHEBI:33019"/>
        <dbReference type="ChEBI" id="CHEBI:61560"/>
        <dbReference type="ChEBI" id="CHEBI:173112"/>
        <dbReference type="EC" id="2.7.7.7"/>
    </reaction>
</comment>
<dbReference type="InterPro" id="IPR041931">
    <property type="entry name" value="DNA_pol3_alpha_thumb_dom"/>
</dbReference>
<dbReference type="AlphaFoldDB" id="A0A9D1RGT2"/>
<reference evidence="10" key="2">
    <citation type="submission" date="2021-04" db="EMBL/GenBank/DDBJ databases">
        <authorList>
            <person name="Gilroy R."/>
        </authorList>
    </citation>
    <scope>NUCLEOTIDE SEQUENCE</scope>
    <source>
        <strain evidence="10">Gambia16-930</strain>
    </source>
</reference>
<evidence type="ECO:0000256" key="1">
    <source>
        <dbReference type="ARBA" id="ARBA00012417"/>
    </source>
</evidence>
<name>A0A9D1RGT2_9BACT</name>
<evidence type="ECO:0000256" key="6">
    <source>
        <dbReference type="ARBA" id="ARBA00049244"/>
    </source>
</evidence>
<dbReference type="InterPro" id="IPR029460">
    <property type="entry name" value="DNAPol_HHH"/>
</dbReference>
<keyword evidence="5" id="KW-0239">DNA-directed DNA polymerase</keyword>
<dbReference type="Proteomes" id="UP000824267">
    <property type="component" value="Unassembled WGS sequence"/>
</dbReference>
<dbReference type="Gene3D" id="1.10.150.870">
    <property type="match status" value="1"/>
</dbReference>
<proteinExistence type="predicted"/>
<dbReference type="CDD" id="cd04485">
    <property type="entry name" value="DnaE_OBF"/>
    <property type="match status" value="1"/>
</dbReference>
<dbReference type="InterPro" id="IPR011708">
    <property type="entry name" value="DNA_pol3_alpha_NTPase_dom"/>
</dbReference>
<evidence type="ECO:0000259" key="9">
    <source>
        <dbReference type="Pfam" id="PF17657"/>
    </source>
</evidence>
<evidence type="ECO:0000313" key="11">
    <source>
        <dbReference type="Proteomes" id="UP000824267"/>
    </source>
</evidence>
<evidence type="ECO:0000256" key="5">
    <source>
        <dbReference type="ARBA" id="ARBA00022932"/>
    </source>
</evidence>
<dbReference type="GO" id="GO:0006260">
    <property type="term" value="P:DNA replication"/>
    <property type="evidence" value="ECO:0007669"/>
    <property type="project" value="UniProtKB-KW"/>
</dbReference>
<dbReference type="InterPro" id="IPR040982">
    <property type="entry name" value="DNA_pol3_finger"/>
</dbReference>
<dbReference type="PANTHER" id="PTHR32294:SF0">
    <property type="entry name" value="DNA POLYMERASE III SUBUNIT ALPHA"/>
    <property type="match status" value="1"/>
</dbReference>
<organism evidence="10 11">
    <name type="scientific">Candidatus Onthomorpha intestinigallinarum</name>
    <dbReference type="NCBI Taxonomy" id="2840880"/>
    <lineage>
        <taxon>Bacteria</taxon>
        <taxon>Pseudomonadati</taxon>
        <taxon>Bacteroidota</taxon>
        <taxon>Bacteroidia</taxon>
        <taxon>Bacteroidales</taxon>
        <taxon>Candidatus Onthomorpha</taxon>
    </lineage>
</organism>
<keyword evidence="3 10" id="KW-0548">Nucleotidyltransferase</keyword>
<feature type="domain" description="DNA polymerase helix-hairpin-helix motif" evidence="8">
    <location>
        <begin position="446"/>
        <end position="536"/>
    </location>
</feature>
<evidence type="ECO:0000256" key="2">
    <source>
        <dbReference type="ARBA" id="ARBA00022679"/>
    </source>
</evidence>
<evidence type="ECO:0000313" key="10">
    <source>
        <dbReference type="EMBL" id="HIW87347.1"/>
    </source>
</evidence>
<feature type="domain" description="DNA polymerase III alpha subunit finger" evidence="9">
    <location>
        <begin position="210"/>
        <end position="372"/>
    </location>
</feature>
<evidence type="ECO:0000256" key="3">
    <source>
        <dbReference type="ARBA" id="ARBA00022695"/>
    </source>
</evidence>
<evidence type="ECO:0000259" key="7">
    <source>
        <dbReference type="Pfam" id="PF07733"/>
    </source>
</evidence>
<evidence type="ECO:0000256" key="4">
    <source>
        <dbReference type="ARBA" id="ARBA00022705"/>
    </source>
</evidence>
<keyword evidence="4" id="KW-0235">DNA replication</keyword>
<gene>
    <name evidence="10" type="primary">dnaE</name>
    <name evidence="10" type="ORF">IAC47_03630</name>
</gene>
<dbReference type="InterPro" id="IPR004805">
    <property type="entry name" value="DnaE2/DnaE/PolC"/>
</dbReference>
<dbReference type="NCBIfam" id="TIGR00594">
    <property type="entry name" value="polc"/>
    <property type="match status" value="1"/>
</dbReference>
<dbReference type="GO" id="GO:0003887">
    <property type="term" value="F:DNA-directed DNA polymerase activity"/>
    <property type="evidence" value="ECO:0007669"/>
    <property type="project" value="UniProtKB-KW"/>
</dbReference>
<protein>
    <recommendedName>
        <fullName evidence="1">DNA-directed DNA polymerase</fullName>
        <ecNumber evidence="1">2.7.7.7</ecNumber>
    </recommendedName>
</protein>
<dbReference type="GO" id="GO:0008408">
    <property type="term" value="F:3'-5' exonuclease activity"/>
    <property type="evidence" value="ECO:0007669"/>
    <property type="project" value="InterPro"/>
</dbReference>
<dbReference type="Pfam" id="PF17657">
    <property type="entry name" value="DNA_pol3_finger"/>
    <property type="match status" value="1"/>
</dbReference>
<feature type="non-terminal residue" evidence="10">
    <location>
        <position position="1"/>
    </location>
</feature>
<accession>A0A9D1RGT2</accession>
<dbReference type="Pfam" id="PF14579">
    <property type="entry name" value="HHH_6"/>
    <property type="match status" value="1"/>
</dbReference>
<feature type="domain" description="Bacterial DNA polymerase III alpha subunit NTPase" evidence="7">
    <location>
        <begin position="3"/>
        <end position="207"/>
    </location>
</feature>
<dbReference type="InterPro" id="IPR012340">
    <property type="entry name" value="NA-bd_OB-fold"/>
</dbReference>
<dbReference type="PANTHER" id="PTHR32294">
    <property type="entry name" value="DNA POLYMERASE III SUBUNIT ALPHA"/>
    <property type="match status" value="1"/>
</dbReference>